<gene>
    <name evidence="3" type="ORF">MAG551_02193</name>
</gene>
<dbReference type="AlphaFoldDB" id="A0A942A6H5"/>
<evidence type="ECO:0000256" key="1">
    <source>
        <dbReference type="SAM" id="Phobius"/>
    </source>
</evidence>
<feature type="transmembrane region" description="Helical" evidence="1">
    <location>
        <begin position="20"/>
        <end position="42"/>
    </location>
</feature>
<proteinExistence type="predicted"/>
<comment type="caution">
    <text evidence="3">The sequence shown here is derived from an EMBL/GenBank/DDBJ whole genome shotgun (WGS) entry which is preliminary data.</text>
</comment>
<name>A0A942A6H5_9BACT</name>
<feature type="domain" description="Urease accessory protein UreH-like transmembrane" evidence="2">
    <location>
        <begin position="24"/>
        <end position="219"/>
    </location>
</feature>
<sequence>MLDLSNQLINRIGDMMPVMVPFAVIAASIIGSIHCVGMCGALTLTAGAQSKSGLVNYHLGRLLGYLCIGALAGFLGSGFINSEMKYISIISSIFLGVSFLVIGFSIMRKGQIHIRQPGFLKLFYQRRVGRLLESKASHSVSSFSIGLLSPLLPCGWLYGFILIAVATNNAIWGGVLLTSFWIGTLPALSGISLMAGRPIRFFKSKATVFLGIFLMFIGFSSLLLKLSSLAVEHCH</sequence>
<organism evidence="3 4">
    <name type="scientific">Candidatus Scalindua arabica</name>
    <dbReference type="NCBI Taxonomy" id="1127984"/>
    <lineage>
        <taxon>Bacteria</taxon>
        <taxon>Pseudomonadati</taxon>
        <taxon>Planctomycetota</taxon>
        <taxon>Candidatus Brocadiia</taxon>
        <taxon>Candidatus Brocadiales</taxon>
        <taxon>Candidatus Scalinduaceae</taxon>
        <taxon>Candidatus Scalindua</taxon>
    </lineage>
</organism>
<protein>
    <recommendedName>
        <fullName evidence="2">Urease accessory protein UreH-like transmembrane domain-containing protein</fullName>
    </recommendedName>
</protein>
<feature type="transmembrane region" description="Helical" evidence="1">
    <location>
        <begin position="140"/>
        <end position="165"/>
    </location>
</feature>
<keyword evidence="1" id="KW-0812">Transmembrane</keyword>
<evidence type="ECO:0000313" key="4">
    <source>
        <dbReference type="Proteomes" id="UP000722750"/>
    </source>
</evidence>
<feature type="transmembrane region" description="Helical" evidence="1">
    <location>
        <begin position="86"/>
        <end position="107"/>
    </location>
</feature>
<keyword evidence="1" id="KW-1133">Transmembrane helix</keyword>
<dbReference type="Proteomes" id="UP000722750">
    <property type="component" value="Unassembled WGS sequence"/>
</dbReference>
<feature type="transmembrane region" description="Helical" evidence="1">
    <location>
        <begin position="171"/>
        <end position="194"/>
    </location>
</feature>
<feature type="transmembrane region" description="Helical" evidence="1">
    <location>
        <begin position="206"/>
        <end position="224"/>
    </location>
</feature>
<dbReference type="PANTHER" id="PTHR42208">
    <property type="entry name" value="HEAVY METAL TRANSPORTER-RELATED"/>
    <property type="match status" value="1"/>
</dbReference>
<dbReference type="PANTHER" id="PTHR42208:SF1">
    <property type="entry name" value="HEAVY METAL TRANSPORTER"/>
    <property type="match status" value="1"/>
</dbReference>
<reference evidence="3" key="1">
    <citation type="journal article" date="2021" name="ISME J.">
        <title>Fine-scale metabolic discontinuity in a stratified prokaryote microbiome of a Red Sea deep halocline.</title>
        <authorList>
            <person name="Michoud G."/>
            <person name="Ngugi D.K."/>
            <person name="Barozzi A."/>
            <person name="Merlino G."/>
            <person name="Calleja M.L."/>
            <person name="Delgado-Huertas A."/>
            <person name="Moran X.A.G."/>
            <person name="Daffonchio D."/>
        </authorList>
    </citation>
    <scope>NUCLEOTIDE SEQUENCE</scope>
    <source>
        <strain evidence="3">SuakinDeep_MAG55_1</strain>
    </source>
</reference>
<feature type="transmembrane region" description="Helical" evidence="1">
    <location>
        <begin position="62"/>
        <end position="80"/>
    </location>
</feature>
<accession>A0A942A6H5</accession>
<dbReference type="InterPro" id="IPR039447">
    <property type="entry name" value="UreH-like_TM_dom"/>
</dbReference>
<evidence type="ECO:0000313" key="3">
    <source>
        <dbReference type="EMBL" id="MBS1259127.1"/>
    </source>
</evidence>
<evidence type="ECO:0000259" key="2">
    <source>
        <dbReference type="Pfam" id="PF13386"/>
    </source>
</evidence>
<keyword evidence="1" id="KW-0472">Membrane</keyword>
<dbReference type="Pfam" id="PF13386">
    <property type="entry name" value="DsbD_2"/>
    <property type="match status" value="1"/>
</dbReference>
<dbReference type="EMBL" id="JAANXD010000081">
    <property type="protein sequence ID" value="MBS1259127.1"/>
    <property type="molecule type" value="Genomic_DNA"/>
</dbReference>